<reference evidence="1 2" key="1">
    <citation type="submission" date="2016-01" db="EMBL/GenBank/DDBJ databases">
        <title>Draft Genome Sequences of Seven Thermophilic Sporeformers Isolated from Foods.</title>
        <authorList>
            <person name="Berendsen E.M."/>
            <person name="Wells-Bennik M.H."/>
            <person name="Krawcyk A.O."/>
            <person name="De Jong A."/>
            <person name="Holsappel S."/>
            <person name="Eijlander R.T."/>
            <person name="Kuipers O.P."/>
        </authorList>
    </citation>
    <scope>NUCLEOTIDE SEQUENCE [LARGE SCALE GENOMIC DNA]</scope>
    <source>
        <strain evidence="1 2">B4135</strain>
    </source>
</reference>
<proteinExistence type="predicted"/>
<protein>
    <submittedName>
        <fullName evidence="1">Uncharacterized protein</fullName>
    </submittedName>
</protein>
<name>A0A150LFR9_9BACI</name>
<dbReference type="AlphaFoldDB" id="A0A150LFR9"/>
<comment type="caution">
    <text evidence="1">The sequence shown here is derived from an EMBL/GenBank/DDBJ whole genome shotgun (WGS) entry which is preliminary data.</text>
</comment>
<evidence type="ECO:0000313" key="1">
    <source>
        <dbReference type="EMBL" id="KYD11168.1"/>
    </source>
</evidence>
<organism evidence="1 2">
    <name type="scientific">Caldibacillus debilis</name>
    <dbReference type="NCBI Taxonomy" id="301148"/>
    <lineage>
        <taxon>Bacteria</taxon>
        <taxon>Bacillati</taxon>
        <taxon>Bacillota</taxon>
        <taxon>Bacilli</taxon>
        <taxon>Bacillales</taxon>
        <taxon>Bacillaceae</taxon>
        <taxon>Caldibacillus</taxon>
    </lineage>
</organism>
<sequence length="40" mass="4507">MIIPYCIFFRALDRFMANRKIPCMADQPMGRSPAGTLCGN</sequence>
<dbReference type="EMBL" id="LQYT01000113">
    <property type="protein sequence ID" value="KYD11168.1"/>
    <property type="molecule type" value="Genomic_DNA"/>
</dbReference>
<dbReference type="Proteomes" id="UP000075683">
    <property type="component" value="Unassembled WGS sequence"/>
</dbReference>
<evidence type="ECO:0000313" key="2">
    <source>
        <dbReference type="Proteomes" id="UP000075683"/>
    </source>
</evidence>
<accession>A0A150LFR9</accession>
<gene>
    <name evidence="1" type="ORF">B4135_3283</name>
</gene>